<gene>
    <name evidence="2" type="ORF">ANCCEY_01842</name>
</gene>
<reference evidence="2 3" key="1">
    <citation type="submission" date="2013-05" db="EMBL/GenBank/DDBJ databases">
        <title>Draft genome of the parasitic nematode Anyclostoma ceylanicum.</title>
        <authorList>
            <person name="Mitreva M."/>
        </authorList>
    </citation>
    <scope>NUCLEOTIDE SEQUENCE [LARGE SCALE GENOMIC DNA]</scope>
</reference>
<dbReference type="Gene3D" id="1.10.443.10">
    <property type="entry name" value="Intergrase catalytic core"/>
    <property type="match status" value="1"/>
</dbReference>
<organism evidence="2 3">
    <name type="scientific">Ancylostoma ceylanicum</name>
    <dbReference type="NCBI Taxonomy" id="53326"/>
    <lineage>
        <taxon>Eukaryota</taxon>
        <taxon>Metazoa</taxon>
        <taxon>Ecdysozoa</taxon>
        <taxon>Nematoda</taxon>
        <taxon>Chromadorea</taxon>
        <taxon>Rhabditida</taxon>
        <taxon>Rhabditina</taxon>
        <taxon>Rhabditomorpha</taxon>
        <taxon>Strongyloidea</taxon>
        <taxon>Ancylostomatidae</taxon>
        <taxon>Ancylostomatinae</taxon>
        <taxon>Ancylostoma</taxon>
    </lineage>
</organism>
<dbReference type="GO" id="GO:0006310">
    <property type="term" value="P:DNA recombination"/>
    <property type="evidence" value="ECO:0007669"/>
    <property type="project" value="UniProtKB-KW"/>
</dbReference>
<sequence>MHSKSGALLFTASIRCETNSNDGAKQPNGSRRTAVQVHRQVCRHVAIEADPAPRFLHGAELSATARLLGLEKVGAVISNALNSDRADTTINLYRTEVLKFQAWKDSPNMRAIPTPKARNLYLAKCASEGRQKALPIISSALTYFCGQLTGIDKEIQTSILEAEKRITPPVRHRTKIDRDSMRKLILLGTSSSDPKITQAAALALLQFKGLLRISEARTLRCSDVSSSGDGLWTILVVKSKTDQYGSGTRVSIQLDEAEHGLLNQYASRNLPNSNVLPTLDLFTCHV</sequence>
<name>A0A0D6M4L1_9BILA</name>
<dbReference type="InterPro" id="IPR013762">
    <property type="entry name" value="Integrase-like_cat_sf"/>
</dbReference>
<dbReference type="InterPro" id="IPR011010">
    <property type="entry name" value="DNA_brk_join_enz"/>
</dbReference>
<dbReference type="GO" id="GO:0015074">
    <property type="term" value="P:DNA integration"/>
    <property type="evidence" value="ECO:0007669"/>
    <property type="project" value="InterPro"/>
</dbReference>
<protein>
    <submittedName>
        <fullName evidence="2">Uncharacterized protein</fullName>
    </submittedName>
</protein>
<dbReference type="GO" id="GO:0003677">
    <property type="term" value="F:DNA binding"/>
    <property type="evidence" value="ECO:0007669"/>
    <property type="project" value="InterPro"/>
</dbReference>
<evidence type="ECO:0000313" key="3">
    <source>
        <dbReference type="Proteomes" id="UP000054495"/>
    </source>
</evidence>
<proteinExistence type="predicted"/>
<evidence type="ECO:0000256" key="1">
    <source>
        <dbReference type="ARBA" id="ARBA00023172"/>
    </source>
</evidence>
<evidence type="ECO:0000313" key="2">
    <source>
        <dbReference type="EMBL" id="EPB79089.1"/>
    </source>
</evidence>
<dbReference type="PANTHER" id="PTHR34605:SF3">
    <property type="entry name" value="P CELL-TYPE AGGLUTINATION PROTEIN MAP4-LIKE-RELATED"/>
    <property type="match status" value="1"/>
</dbReference>
<dbReference type="AlphaFoldDB" id="A0A0D6M4L1"/>
<keyword evidence="1" id="KW-0233">DNA recombination</keyword>
<dbReference type="PANTHER" id="PTHR34605">
    <property type="entry name" value="PHAGE_INTEGRASE DOMAIN-CONTAINING PROTEIN"/>
    <property type="match status" value="1"/>
</dbReference>
<dbReference type="InterPro" id="IPR052925">
    <property type="entry name" value="Phage_Integrase-like_Recomb"/>
</dbReference>
<dbReference type="Proteomes" id="UP000054495">
    <property type="component" value="Unassembled WGS sequence"/>
</dbReference>
<accession>A0A0D6M4L1</accession>
<keyword evidence="3" id="KW-1185">Reference proteome</keyword>
<dbReference type="SUPFAM" id="SSF56349">
    <property type="entry name" value="DNA breaking-rejoining enzymes"/>
    <property type="match status" value="1"/>
</dbReference>
<dbReference type="EMBL" id="KE124800">
    <property type="protein sequence ID" value="EPB79089.1"/>
    <property type="molecule type" value="Genomic_DNA"/>
</dbReference>